<dbReference type="AlphaFoldDB" id="A0A2Z7AY07"/>
<comment type="similarity">
    <text evidence="1">Belongs to the plant acyltransferase family.</text>
</comment>
<dbReference type="GO" id="GO:0016747">
    <property type="term" value="F:acyltransferase activity, transferring groups other than amino-acyl groups"/>
    <property type="evidence" value="ECO:0007669"/>
    <property type="project" value="TreeGrafter"/>
</dbReference>
<accession>A0A2Z7AY07</accession>
<name>A0A2Z7AY07_9LAMI</name>
<feature type="compositionally biased region" description="Polar residues" evidence="2">
    <location>
        <begin position="515"/>
        <end position="531"/>
    </location>
</feature>
<reference evidence="3 4" key="1">
    <citation type="journal article" date="2015" name="Proc. Natl. Acad. Sci. U.S.A.">
        <title>The resurrection genome of Boea hygrometrica: A blueprint for survival of dehydration.</title>
        <authorList>
            <person name="Xiao L."/>
            <person name="Yang G."/>
            <person name="Zhang L."/>
            <person name="Yang X."/>
            <person name="Zhao S."/>
            <person name="Ji Z."/>
            <person name="Zhou Q."/>
            <person name="Hu M."/>
            <person name="Wang Y."/>
            <person name="Chen M."/>
            <person name="Xu Y."/>
            <person name="Jin H."/>
            <person name="Xiao X."/>
            <person name="Hu G."/>
            <person name="Bao F."/>
            <person name="Hu Y."/>
            <person name="Wan P."/>
            <person name="Li L."/>
            <person name="Deng X."/>
            <person name="Kuang T."/>
            <person name="Xiang C."/>
            <person name="Zhu J.K."/>
            <person name="Oliver M.J."/>
            <person name="He Y."/>
        </authorList>
    </citation>
    <scope>NUCLEOTIDE SEQUENCE [LARGE SCALE GENOMIC DNA]</scope>
    <source>
        <strain evidence="4">cv. XS01</strain>
    </source>
</reference>
<dbReference type="OrthoDB" id="671439at2759"/>
<dbReference type="Pfam" id="PF02458">
    <property type="entry name" value="Transferase"/>
    <property type="match status" value="1"/>
</dbReference>
<feature type="region of interest" description="Disordered" evidence="2">
    <location>
        <begin position="504"/>
        <end position="531"/>
    </location>
</feature>
<dbReference type="InterPro" id="IPR023213">
    <property type="entry name" value="CAT-like_dom_sf"/>
</dbReference>
<dbReference type="EMBL" id="KV011158">
    <property type="protein sequence ID" value="KZV26764.1"/>
    <property type="molecule type" value="Genomic_DNA"/>
</dbReference>
<dbReference type="PANTHER" id="PTHR31642">
    <property type="entry name" value="TRICHOTHECENE 3-O-ACETYLTRANSFERASE"/>
    <property type="match status" value="1"/>
</dbReference>
<dbReference type="PANTHER" id="PTHR31642:SF5">
    <property type="entry name" value="OS01G0104900 PROTEIN"/>
    <property type="match status" value="1"/>
</dbReference>
<dbReference type="Gene3D" id="3.30.559.10">
    <property type="entry name" value="Chloramphenicol acetyltransferase-like domain"/>
    <property type="match status" value="2"/>
</dbReference>
<keyword evidence="3" id="KW-0808">Transferase</keyword>
<organism evidence="3 4">
    <name type="scientific">Dorcoceras hygrometricum</name>
    <dbReference type="NCBI Taxonomy" id="472368"/>
    <lineage>
        <taxon>Eukaryota</taxon>
        <taxon>Viridiplantae</taxon>
        <taxon>Streptophyta</taxon>
        <taxon>Embryophyta</taxon>
        <taxon>Tracheophyta</taxon>
        <taxon>Spermatophyta</taxon>
        <taxon>Magnoliopsida</taxon>
        <taxon>eudicotyledons</taxon>
        <taxon>Gunneridae</taxon>
        <taxon>Pentapetalae</taxon>
        <taxon>asterids</taxon>
        <taxon>lamiids</taxon>
        <taxon>Lamiales</taxon>
        <taxon>Gesneriaceae</taxon>
        <taxon>Didymocarpoideae</taxon>
        <taxon>Trichosporeae</taxon>
        <taxon>Loxocarpinae</taxon>
        <taxon>Dorcoceras</taxon>
    </lineage>
</organism>
<gene>
    <name evidence="3" type="ORF">F511_25328</name>
</gene>
<evidence type="ECO:0000313" key="4">
    <source>
        <dbReference type="Proteomes" id="UP000250235"/>
    </source>
</evidence>
<protein>
    <submittedName>
        <fullName evidence="3">Omega-hydroxypalmitate O-feruloyl transferase</fullName>
    </submittedName>
</protein>
<keyword evidence="4" id="KW-1185">Reference proteome</keyword>
<evidence type="ECO:0000256" key="2">
    <source>
        <dbReference type="SAM" id="MobiDB-lite"/>
    </source>
</evidence>
<evidence type="ECO:0000256" key="1">
    <source>
        <dbReference type="ARBA" id="ARBA00009861"/>
    </source>
</evidence>
<dbReference type="InterPro" id="IPR050317">
    <property type="entry name" value="Plant_Fungal_Acyltransferase"/>
</dbReference>
<dbReference type="Proteomes" id="UP000250235">
    <property type="component" value="Unassembled WGS sequence"/>
</dbReference>
<proteinExistence type="inferred from homology"/>
<sequence length="584" mass="64849">MFRSSELPDCTYVNQPTLISPKTSTPNHTLYLSNLDDQKFLRFSIKYLYLFRRSIGAEALKDSLSRVLVEYYPLAGRLRKTEENDDHKLEVDCNGEGAVFAEAVMDLSADEFLEMAGKPNKSFRKLLYKVEASGFLDVPPLVVQVTHLRSEGMILCTAINHCLCDGIGSSQFLHAWAHFTAKSNPSNLQISPYHFRHVLKPGNTKAADPLHPVFTRRITHDSHDALNINEYLQSLPLVAASVTFSSSQILHLKKQCVPSVKCTAFDVLASHTWRCWVTALELPCVSSVKLLFSVNVRKKLMNDIPEGYYGNGFVLACAEAKAKDLTSPNLHDCVKLVQHAKSVINDEYVKSVVDMLEDKSTMTDLSTSFVISQWSKLGLEDVDFGQGKPIHMGPVVSDIYCLFLPVIRDPEAVTVLVSMPESTIDKFEYYMTKAFEMEENGDAKSTRGAENLQMDALGTGETNVFDDTEFFLVEELSLGREVGGLSSSTELLSYKSGNIVIDHTKNNKQRGMSRDLSSGDGQDVPESSATSSILLPRTHDVRLSVFGARDVYRGCRILGSRAAYGYISIDKNGYIVGNKAKAND</sequence>
<evidence type="ECO:0000313" key="3">
    <source>
        <dbReference type="EMBL" id="KZV26764.1"/>
    </source>
</evidence>